<gene>
    <name evidence="2" type="ORF">BHQ10_000001</name>
</gene>
<dbReference type="AlphaFoldDB" id="A0A364KKB2"/>
<accession>A0A364KKB2</accession>
<sequence length="319" mass="34738">MRKVFTALGVTLYVAAIAAQNISTSNNYRPSNVTANLTDLYLWVGSYYNATAQVDFIPFGGLAASIPSNCPPAFSNQTARGNYSARLAITQPGSYDSVGDLANVFLTLWPLDYDFTKLPLGQQITYIPDLDFGLFSSDPLYDNGGDPKNNWIWSLKNTTSPPYNMSSTIEDRYRGFGVFHVNASTPCVETSQWSFLIWSDPVNGTNFTNPTIDLQFDDSTANLTLQGYAEAGAVYGTGSTATSGSTVVWGEFSLTLSGVIDKYHSDILKNDTNTPAWVPTVGYNNNSANFGYTTQSTGSRIAEPLLLITIVFALWLIIS</sequence>
<comment type="caution">
    <text evidence="2">The sequence shown here is derived from an EMBL/GenBank/DDBJ whole genome shotgun (WGS) entry which is preliminary data.</text>
</comment>
<dbReference type="OrthoDB" id="5054768at2759"/>
<reference evidence="2 3" key="1">
    <citation type="journal article" date="2017" name="Biotechnol. Biofuels">
        <title>Differential beta-glucosidase expression as a function of carbon source availability in Talaromyces amestolkiae: a genomic and proteomic approach.</title>
        <authorList>
            <person name="de Eugenio L.I."/>
            <person name="Mendez-Liter J.A."/>
            <person name="Nieto-Dominguez M."/>
            <person name="Alonso L."/>
            <person name="Gil-Munoz J."/>
            <person name="Barriuso J."/>
            <person name="Prieto A."/>
            <person name="Martinez M.J."/>
        </authorList>
    </citation>
    <scope>NUCLEOTIDE SEQUENCE [LARGE SCALE GENOMIC DNA]</scope>
    <source>
        <strain evidence="2 3">CIB</strain>
    </source>
</reference>
<dbReference type="EMBL" id="MIKG01000001">
    <property type="protein sequence ID" value="RAO63989.1"/>
    <property type="molecule type" value="Genomic_DNA"/>
</dbReference>
<dbReference type="GeneID" id="63789218"/>
<protein>
    <submittedName>
        <fullName evidence="2">Uncharacterized protein</fullName>
    </submittedName>
</protein>
<keyword evidence="3" id="KW-1185">Reference proteome</keyword>
<dbReference type="RefSeq" id="XP_040728506.1">
    <property type="nucleotide sequence ID" value="XM_040872579.1"/>
</dbReference>
<name>A0A364KKB2_TALAM</name>
<evidence type="ECO:0000313" key="3">
    <source>
        <dbReference type="Proteomes" id="UP000249363"/>
    </source>
</evidence>
<dbReference type="Proteomes" id="UP000249363">
    <property type="component" value="Unassembled WGS sequence"/>
</dbReference>
<dbReference type="STRING" id="1196081.A0A364KKB2"/>
<keyword evidence="1" id="KW-0732">Signal</keyword>
<organism evidence="2 3">
    <name type="scientific">Talaromyces amestolkiae</name>
    <dbReference type="NCBI Taxonomy" id="1196081"/>
    <lineage>
        <taxon>Eukaryota</taxon>
        <taxon>Fungi</taxon>
        <taxon>Dikarya</taxon>
        <taxon>Ascomycota</taxon>
        <taxon>Pezizomycotina</taxon>
        <taxon>Eurotiomycetes</taxon>
        <taxon>Eurotiomycetidae</taxon>
        <taxon>Eurotiales</taxon>
        <taxon>Trichocomaceae</taxon>
        <taxon>Talaromyces</taxon>
        <taxon>Talaromyces sect. Talaromyces</taxon>
    </lineage>
</organism>
<evidence type="ECO:0000256" key="1">
    <source>
        <dbReference type="SAM" id="SignalP"/>
    </source>
</evidence>
<evidence type="ECO:0000313" key="2">
    <source>
        <dbReference type="EMBL" id="RAO63989.1"/>
    </source>
</evidence>
<feature type="signal peptide" evidence="1">
    <location>
        <begin position="1"/>
        <end position="19"/>
    </location>
</feature>
<proteinExistence type="predicted"/>
<feature type="chain" id="PRO_5016933069" evidence="1">
    <location>
        <begin position="20"/>
        <end position="319"/>
    </location>
</feature>